<comment type="caution">
    <text evidence="3">The sequence shown here is derived from an EMBL/GenBank/DDBJ whole genome shotgun (WGS) entry which is preliminary data.</text>
</comment>
<keyword evidence="3" id="KW-0482">Metalloprotease</keyword>
<dbReference type="GO" id="GO:0008237">
    <property type="term" value="F:metallopeptidase activity"/>
    <property type="evidence" value="ECO:0007669"/>
    <property type="project" value="UniProtKB-KW"/>
</dbReference>
<dbReference type="PANTHER" id="PTHR36435">
    <property type="entry name" value="SLR1288 PROTEIN"/>
    <property type="match status" value="1"/>
</dbReference>
<keyword evidence="3" id="KW-0378">Hydrolase</keyword>
<evidence type="ECO:0000313" key="3">
    <source>
        <dbReference type="EMBL" id="MBW6532693.1"/>
    </source>
</evidence>
<keyword evidence="1" id="KW-0812">Transmembrane</keyword>
<evidence type="ECO:0000259" key="2">
    <source>
        <dbReference type="Pfam" id="PF02517"/>
    </source>
</evidence>
<dbReference type="InterPro" id="IPR052710">
    <property type="entry name" value="CAAX_protease"/>
</dbReference>
<organism evidence="3 4">
    <name type="scientific">Sphingomonas citri</name>
    <dbReference type="NCBI Taxonomy" id="2862499"/>
    <lineage>
        <taxon>Bacteria</taxon>
        <taxon>Pseudomonadati</taxon>
        <taxon>Pseudomonadota</taxon>
        <taxon>Alphaproteobacteria</taxon>
        <taxon>Sphingomonadales</taxon>
        <taxon>Sphingomonadaceae</taxon>
        <taxon>Sphingomonas</taxon>
    </lineage>
</organism>
<feature type="transmembrane region" description="Helical" evidence="1">
    <location>
        <begin position="224"/>
        <end position="241"/>
    </location>
</feature>
<gene>
    <name evidence="3" type="ORF">KZ820_18275</name>
</gene>
<keyword evidence="3" id="KW-0645">Protease</keyword>
<keyword evidence="4" id="KW-1185">Reference proteome</keyword>
<name>A0ABS7BSV4_9SPHN</name>
<keyword evidence="1" id="KW-1133">Transmembrane helix</keyword>
<protein>
    <submittedName>
        <fullName evidence="3">CPBP family intramembrane metalloprotease</fullName>
    </submittedName>
</protein>
<sequence length="242" mass="25036">MLDLAAAPTLTPPAVQPSTAPSLWLVAALLIAHQVALTVIHYIVGPAMGLDPASAALTAATIVLAALLIFGLVALDTRRRGRARAVLLTAPAWDRRTASTMVIGLAVAQIPLGMLALQGATVWQSGVGSNLEVGRALVSSLTGSAGLALLIATVIVAPMVEELLYRGYLLGTLVDRGWRVAAVLVSAFLFVTLHFEPANLVASLCLGLGTGICALRTRSIVPGLFVHIASNAFGMWYATLAA</sequence>
<keyword evidence="1" id="KW-0472">Membrane</keyword>
<feature type="transmembrane region" description="Helical" evidence="1">
    <location>
        <begin position="137"/>
        <end position="157"/>
    </location>
</feature>
<dbReference type="RefSeq" id="WP_219750282.1">
    <property type="nucleotide sequence ID" value="NZ_JAHXZN010000009.1"/>
</dbReference>
<feature type="transmembrane region" description="Helical" evidence="1">
    <location>
        <begin position="56"/>
        <end position="75"/>
    </location>
</feature>
<feature type="transmembrane region" description="Helical" evidence="1">
    <location>
        <begin position="23"/>
        <end position="44"/>
    </location>
</feature>
<dbReference type="EMBL" id="JAHXZN010000009">
    <property type="protein sequence ID" value="MBW6532693.1"/>
    <property type="molecule type" value="Genomic_DNA"/>
</dbReference>
<proteinExistence type="predicted"/>
<feature type="domain" description="CAAX prenyl protease 2/Lysostaphin resistance protein A-like" evidence="2">
    <location>
        <begin position="147"/>
        <end position="233"/>
    </location>
</feature>
<dbReference type="PANTHER" id="PTHR36435:SF1">
    <property type="entry name" value="CAAX AMINO TERMINAL PROTEASE FAMILY PROTEIN"/>
    <property type="match status" value="1"/>
</dbReference>
<reference evidence="3 4" key="1">
    <citation type="submission" date="2021-07" db="EMBL/GenBank/DDBJ databases">
        <title>Sphingomonas sp.</title>
        <authorList>
            <person name="Feng G."/>
            <person name="Li J."/>
            <person name="Pan M."/>
        </authorList>
    </citation>
    <scope>NUCLEOTIDE SEQUENCE [LARGE SCALE GENOMIC DNA]</scope>
    <source>
        <strain evidence="3 4">RRHST34</strain>
    </source>
</reference>
<evidence type="ECO:0000256" key="1">
    <source>
        <dbReference type="SAM" id="Phobius"/>
    </source>
</evidence>
<accession>A0ABS7BSV4</accession>
<feature type="transmembrane region" description="Helical" evidence="1">
    <location>
        <begin position="178"/>
        <end position="195"/>
    </location>
</feature>
<evidence type="ECO:0000313" key="4">
    <source>
        <dbReference type="Proteomes" id="UP000759103"/>
    </source>
</evidence>
<dbReference type="Pfam" id="PF02517">
    <property type="entry name" value="Rce1-like"/>
    <property type="match status" value="1"/>
</dbReference>
<dbReference type="InterPro" id="IPR003675">
    <property type="entry name" value="Rce1/LyrA-like_dom"/>
</dbReference>
<feature type="transmembrane region" description="Helical" evidence="1">
    <location>
        <begin position="96"/>
        <end position="117"/>
    </location>
</feature>
<dbReference type="Proteomes" id="UP000759103">
    <property type="component" value="Unassembled WGS sequence"/>
</dbReference>